<reference evidence="1" key="1">
    <citation type="submission" date="2023-10" db="EMBL/GenBank/DDBJ databases">
        <title>Whole genome sequencing of actinobacterial strain Amycolatopsis sp. (BCA-696) identifies the underlying plant growth-promoting genes.</title>
        <authorList>
            <person name="Gandham P."/>
            <person name="Vadla N."/>
            <person name="Saji A."/>
            <person name="Srinivas V."/>
            <person name="Ruperao P."/>
            <person name="Selvanayagam S."/>
            <person name="Saxena R.K."/>
            <person name="Rathore A."/>
            <person name="Gopalakrishnan S."/>
            <person name="Thakur V."/>
        </authorList>
    </citation>
    <scope>NUCLEOTIDE SEQUENCE</scope>
    <source>
        <strain evidence="1">BCA-696</strain>
    </source>
</reference>
<protein>
    <submittedName>
        <fullName evidence="1">Uncharacterized protein</fullName>
    </submittedName>
</protein>
<evidence type="ECO:0000313" key="1">
    <source>
        <dbReference type="EMBL" id="WYW14342.1"/>
    </source>
</evidence>
<name>A0ACD5B4T2_9PSEU</name>
<organism evidence="1 2">
    <name type="scientific">Amycolatopsis coloradensis</name>
    <dbReference type="NCBI Taxonomy" id="76021"/>
    <lineage>
        <taxon>Bacteria</taxon>
        <taxon>Bacillati</taxon>
        <taxon>Actinomycetota</taxon>
        <taxon>Actinomycetes</taxon>
        <taxon>Pseudonocardiales</taxon>
        <taxon>Pseudonocardiaceae</taxon>
        <taxon>Amycolatopsis</taxon>
    </lineage>
</organism>
<dbReference type="EMBL" id="CP150484">
    <property type="protein sequence ID" value="WYW14342.1"/>
    <property type="molecule type" value="Genomic_DNA"/>
</dbReference>
<evidence type="ECO:0000313" key="2">
    <source>
        <dbReference type="Proteomes" id="UP001456344"/>
    </source>
</evidence>
<gene>
    <name evidence="1" type="ORF">LCL61_02130</name>
</gene>
<keyword evidence="2" id="KW-1185">Reference proteome</keyword>
<sequence>MGAFRSVLRNESRTMAGLWLYLRRRQDGVDGDAVAVPYGANGKSIFIVFAVVSAVEAGLFWLIDFGLVVDLLLLALGVYSALLVFGVYAGTVVRPHVISSREVRVRYGSFYDVRIPRENVVSLRHVKESHEPLKAKAFRDGTWFSYDNFYETNLVVELREPITVTRPLGATETVRVVKFQADDPKAAVEAYERLGVG</sequence>
<accession>A0ACD5B4T2</accession>
<proteinExistence type="predicted"/>
<dbReference type="Proteomes" id="UP001456344">
    <property type="component" value="Chromosome"/>
</dbReference>